<dbReference type="InterPro" id="IPR024679">
    <property type="entry name" value="Ipi1_N"/>
</dbReference>
<dbReference type="PANTHER" id="PTHR16056:SF2">
    <property type="entry name" value="TESTIS-EXPRESSED PROTEIN 10"/>
    <property type="match status" value="1"/>
</dbReference>
<evidence type="ECO:0000256" key="3">
    <source>
        <dbReference type="ARBA" id="ARBA00023242"/>
    </source>
</evidence>
<dbReference type="PANTHER" id="PTHR16056">
    <property type="entry name" value="REGULATOR OF MICROTUBULE DYNAMICS PROTEIN"/>
    <property type="match status" value="1"/>
</dbReference>
<feature type="domain" description="Pre-rRNA-processing protein Ipi1 N-terminal" evidence="4">
    <location>
        <begin position="150"/>
        <end position="214"/>
    </location>
</feature>
<dbReference type="Pfam" id="PF12333">
    <property type="entry name" value="Ipi1_N"/>
    <property type="match status" value="1"/>
</dbReference>
<comment type="caution">
    <text evidence="5">The sequence shown here is derived from an EMBL/GenBank/DDBJ whole genome shotgun (WGS) entry which is preliminary data.</text>
</comment>
<protein>
    <recommendedName>
        <fullName evidence="4">Pre-rRNA-processing protein Ipi1 N-terminal domain-containing protein</fullName>
    </recommendedName>
</protein>
<evidence type="ECO:0000313" key="6">
    <source>
        <dbReference type="Proteomes" id="UP001175271"/>
    </source>
</evidence>
<evidence type="ECO:0000259" key="4">
    <source>
        <dbReference type="Pfam" id="PF12333"/>
    </source>
</evidence>
<comment type="similarity">
    <text evidence="2">Belongs to the IPI1/TEX10 family.</text>
</comment>
<keyword evidence="6" id="KW-1185">Reference proteome</keyword>
<dbReference type="Proteomes" id="UP001175271">
    <property type="component" value="Unassembled WGS sequence"/>
</dbReference>
<evidence type="ECO:0000256" key="1">
    <source>
        <dbReference type="ARBA" id="ARBA00004123"/>
    </source>
</evidence>
<dbReference type="GO" id="GO:0071339">
    <property type="term" value="C:MLL1 complex"/>
    <property type="evidence" value="ECO:0007669"/>
    <property type="project" value="TreeGrafter"/>
</dbReference>
<dbReference type="InterPro" id="IPR011989">
    <property type="entry name" value="ARM-like"/>
</dbReference>
<accession>A0AA39M5H5</accession>
<dbReference type="EMBL" id="JAUCMV010000002">
    <property type="protein sequence ID" value="KAK0421295.1"/>
    <property type="molecule type" value="Genomic_DNA"/>
</dbReference>
<dbReference type="AlphaFoldDB" id="A0AA39M5H5"/>
<name>A0AA39M5H5_9BILA</name>
<evidence type="ECO:0000256" key="2">
    <source>
        <dbReference type="ARBA" id="ARBA00006427"/>
    </source>
</evidence>
<reference evidence="5" key="1">
    <citation type="submission" date="2023-06" db="EMBL/GenBank/DDBJ databases">
        <title>Genomic analysis of the entomopathogenic nematode Steinernema hermaphroditum.</title>
        <authorList>
            <person name="Schwarz E.M."/>
            <person name="Heppert J.K."/>
            <person name="Baniya A."/>
            <person name="Schwartz H.T."/>
            <person name="Tan C.-H."/>
            <person name="Antoshechkin I."/>
            <person name="Sternberg P.W."/>
            <person name="Goodrich-Blair H."/>
            <person name="Dillman A.R."/>
        </authorList>
    </citation>
    <scope>NUCLEOTIDE SEQUENCE</scope>
    <source>
        <strain evidence="5">PS9179</strain>
        <tissue evidence="5">Whole animal</tissue>
    </source>
</reference>
<evidence type="ECO:0000313" key="5">
    <source>
        <dbReference type="EMBL" id="KAK0421295.1"/>
    </source>
</evidence>
<keyword evidence="3" id="KW-0539">Nucleus</keyword>
<dbReference type="Gene3D" id="1.25.10.10">
    <property type="entry name" value="Leucine-rich Repeat Variant"/>
    <property type="match status" value="1"/>
</dbReference>
<comment type="subcellular location">
    <subcellularLocation>
        <location evidence="1">Nucleus</location>
    </subcellularLocation>
</comment>
<dbReference type="InterPro" id="IPR016024">
    <property type="entry name" value="ARM-type_fold"/>
</dbReference>
<organism evidence="5 6">
    <name type="scientific">Steinernema hermaphroditum</name>
    <dbReference type="NCBI Taxonomy" id="289476"/>
    <lineage>
        <taxon>Eukaryota</taxon>
        <taxon>Metazoa</taxon>
        <taxon>Ecdysozoa</taxon>
        <taxon>Nematoda</taxon>
        <taxon>Chromadorea</taxon>
        <taxon>Rhabditida</taxon>
        <taxon>Tylenchina</taxon>
        <taxon>Panagrolaimomorpha</taxon>
        <taxon>Strongyloidoidea</taxon>
        <taxon>Steinernematidae</taxon>
        <taxon>Steinernema</taxon>
    </lineage>
</organism>
<proteinExistence type="inferred from homology"/>
<sequence length="362" mass="40220">MGNAKKKKKDRDFKKVKLKVGKKLKKANATDTRIETKKVVLVEQLHADKNAEPPTASASSAPAHSIRSHRGLSLDELCRQLGHFNTNVRKDAIIGVTQLLGDNKQLMSKHLRTIIPSVARLIADGKNDTTTTNQLKALLKLVFTTSARIMSAHFELLVTHTLRAFTHIQLSVRVLALTVIVMLLRAYPQLCRDSRDLFDAFVRLMGSQRRPGSKELLLGALEEFVAVFTVVDRPRTDPVITAKIDFSKGRITRPLMLVPKVVEPFDFCVLGPSLKQKTSPLMTVEGFLQAVEAIIPLLIVIMSVEDGQSASPFTKRCIAVTKMLVEVLRSLEGTGNIEEMMPKIRMGFAPINKFVQEPLLAL</sequence>
<dbReference type="SUPFAM" id="SSF48371">
    <property type="entry name" value="ARM repeat"/>
    <property type="match status" value="1"/>
</dbReference>
<gene>
    <name evidence="5" type="ORF">QR680_015165</name>
</gene>